<evidence type="ECO:0000256" key="1">
    <source>
        <dbReference type="ARBA" id="ARBA00023002"/>
    </source>
</evidence>
<keyword evidence="1" id="KW-0560">Oxidoreductase</keyword>
<dbReference type="KEGG" id="pbf:CFX0092_B0067"/>
<sequence length="214" mass="22372">MKIAIVGTGQVAAALGKGWAARGHMVTFASREPGTERVQQLLADAGPNASAARVADAVGRSSIIVLAVPFTAVRERLEMAGDVGGKVLIDCTNPIAPGLRPMFDATTPGGATSGVEQIAVWAPRARLVKAFNTTGAENMAAPRYNGQPSTMFICGDDEVAKGATAQLAEELGFEVVDAGGLSAARHLENLALLWIHLARVNGMGRDIAFRLLRR</sequence>
<dbReference type="PANTHER" id="PTHR14239">
    <property type="entry name" value="DUDULIN-RELATED"/>
    <property type="match status" value="1"/>
</dbReference>
<dbReference type="InterPro" id="IPR051267">
    <property type="entry name" value="STEAP_metalloreductase"/>
</dbReference>
<dbReference type="EMBL" id="LN890656">
    <property type="protein sequence ID" value="CUS05601.1"/>
    <property type="molecule type" value="Genomic_DNA"/>
</dbReference>
<dbReference type="InterPro" id="IPR028939">
    <property type="entry name" value="P5C_Rdtase_cat_N"/>
</dbReference>
<evidence type="ECO:0000259" key="2">
    <source>
        <dbReference type="Pfam" id="PF03807"/>
    </source>
</evidence>
<dbReference type="Pfam" id="PF03807">
    <property type="entry name" value="F420_oxidored"/>
    <property type="match status" value="1"/>
</dbReference>
<dbReference type="AlphaFoldDB" id="A0A160T5E5"/>
<evidence type="ECO:0000313" key="3">
    <source>
        <dbReference type="EMBL" id="CUS05601.1"/>
    </source>
</evidence>
<accession>A0A160T5E5</accession>
<organism evidence="3 4">
    <name type="scientific">Candidatus Promineifilum breve</name>
    <dbReference type="NCBI Taxonomy" id="1806508"/>
    <lineage>
        <taxon>Bacteria</taxon>
        <taxon>Bacillati</taxon>
        <taxon>Chloroflexota</taxon>
        <taxon>Ardenticatenia</taxon>
        <taxon>Candidatus Promineifilales</taxon>
        <taxon>Candidatus Promineifilaceae</taxon>
        <taxon>Candidatus Promineifilum</taxon>
    </lineage>
</organism>
<dbReference type="SUPFAM" id="SSF51735">
    <property type="entry name" value="NAD(P)-binding Rossmann-fold domains"/>
    <property type="match status" value="1"/>
</dbReference>
<dbReference type="InterPro" id="IPR036291">
    <property type="entry name" value="NAD(P)-bd_dom_sf"/>
</dbReference>
<reference evidence="3" key="1">
    <citation type="submission" date="2016-01" db="EMBL/GenBank/DDBJ databases">
        <authorList>
            <person name="Mcilroy J.S."/>
            <person name="Karst M S."/>
            <person name="Albertsen M."/>
        </authorList>
    </citation>
    <scope>NUCLEOTIDE SEQUENCE</scope>
    <source>
        <strain evidence="3">Cfx-K</strain>
    </source>
</reference>
<dbReference type="OrthoDB" id="9786864at2"/>
<gene>
    <name evidence="3" type="ORF">CFX0092_B0067</name>
</gene>
<dbReference type="Gene3D" id="3.40.50.720">
    <property type="entry name" value="NAD(P)-binding Rossmann-like Domain"/>
    <property type="match status" value="1"/>
</dbReference>
<name>A0A160T5E5_9CHLR</name>
<dbReference type="RefSeq" id="WP_095044992.1">
    <property type="nucleotide sequence ID" value="NZ_LN890656.1"/>
</dbReference>
<evidence type="ECO:0000313" key="4">
    <source>
        <dbReference type="Proteomes" id="UP000215027"/>
    </source>
</evidence>
<feature type="domain" description="Pyrroline-5-carboxylate reductase catalytic N-terminal" evidence="2">
    <location>
        <begin position="2"/>
        <end position="94"/>
    </location>
</feature>
<dbReference type="GO" id="GO:0016491">
    <property type="term" value="F:oxidoreductase activity"/>
    <property type="evidence" value="ECO:0007669"/>
    <property type="project" value="UniProtKB-KW"/>
</dbReference>
<proteinExistence type="predicted"/>
<dbReference type="Proteomes" id="UP000215027">
    <property type="component" value="Chromosome II"/>
</dbReference>
<protein>
    <submittedName>
        <fullName evidence="3">NADP oxidoreductase coenzyme F420-dependent</fullName>
    </submittedName>
</protein>
<dbReference type="PANTHER" id="PTHR14239:SF10">
    <property type="entry name" value="REDUCTASE"/>
    <property type="match status" value="1"/>
</dbReference>
<keyword evidence="4" id="KW-1185">Reference proteome</keyword>